<organism evidence="2 3">
    <name type="scientific">Phycisphaera mikurensis (strain NBRC 102666 / KCTC 22515 / FYK2301M01)</name>
    <dbReference type="NCBI Taxonomy" id="1142394"/>
    <lineage>
        <taxon>Bacteria</taxon>
        <taxon>Pseudomonadati</taxon>
        <taxon>Planctomycetota</taxon>
        <taxon>Phycisphaerae</taxon>
        <taxon>Phycisphaerales</taxon>
        <taxon>Phycisphaeraceae</taxon>
        <taxon>Phycisphaera</taxon>
    </lineage>
</organism>
<feature type="transmembrane region" description="Helical" evidence="1">
    <location>
        <begin position="41"/>
        <end position="71"/>
    </location>
</feature>
<keyword evidence="1" id="KW-0812">Transmembrane</keyword>
<evidence type="ECO:0000313" key="3">
    <source>
        <dbReference type="Proteomes" id="UP000007881"/>
    </source>
</evidence>
<dbReference type="HOGENOM" id="CLU_1823556_0_0_0"/>
<dbReference type="AlphaFoldDB" id="I0IAJ3"/>
<sequence length="141" mass="13913">MSTAQKVGVSAVLMLAVASLAAVVAAVYFDVTGPSPDGAPILVPAGLIAAWSAIGVVFGVGLLSLVPPLLLAAGSAGPQAAPLGFMAGLMTRLFGTLIGALVGTLGLGLAPRPFLLTLAVVYVMLLPAELIGLPRVNRGGD</sequence>
<proteinExistence type="predicted"/>
<reference evidence="2 3" key="1">
    <citation type="submission" date="2012-02" db="EMBL/GenBank/DDBJ databases">
        <title>Complete genome sequence of Phycisphaera mikurensis NBRC 102666.</title>
        <authorList>
            <person name="Ankai A."/>
            <person name="Hosoyama A."/>
            <person name="Terui Y."/>
            <person name="Sekine M."/>
            <person name="Fukai R."/>
            <person name="Kato Y."/>
            <person name="Nakamura S."/>
            <person name="Yamada-Narita S."/>
            <person name="Kawakoshi A."/>
            <person name="Fukunaga Y."/>
            <person name="Yamazaki S."/>
            <person name="Fujita N."/>
        </authorList>
    </citation>
    <scope>NUCLEOTIDE SEQUENCE [LARGE SCALE GENOMIC DNA]</scope>
    <source>
        <strain evidence="3">NBRC 102666 / KCTC 22515 / FYK2301M01</strain>
    </source>
</reference>
<keyword evidence="1" id="KW-0472">Membrane</keyword>
<accession>I0IAJ3</accession>
<name>I0IAJ3_PHYMF</name>
<dbReference type="Proteomes" id="UP000007881">
    <property type="component" value="Chromosome"/>
</dbReference>
<dbReference type="EMBL" id="AP012338">
    <property type="protein sequence ID" value="BAM02281.1"/>
    <property type="molecule type" value="Genomic_DNA"/>
</dbReference>
<evidence type="ECO:0000256" key="1">
    <source>
        <dbReference type="SAM" id="Phobius"/>
    </source>
</evidence>
<feature type="transmembrane region" description="Helical" evidence="1">
    <location>
        <begin position="7"/>
        <end position="29"/>
    </location>
</feature>
<dbReference type="KEGG" id="phm:PSMK_01220"/>
<protein>
    <submittedName>
        <fullName evidence="2">Uncharacterized protein</fullName>
    </submittedName>
</protein>
<feature type="transmembrane region" description="Helical" evidence="1">
    <location>
        <begin position="114"/>
        <end position="133"/>
    </location>
</feature>
<keyword evidence="3" id="KW-1185">Reference proteome</keyword>
<dbReference type="STRING" id="1142394.PSMK_01220"/>
<gene>
    <name evidence="2" type="ordered locus">PSMK_01220</name>
</gene>
<feature type="transmembrane region" description="Helical" evidence="1">
    <location>
        <begin position="83"/>
        <end position="108"/>
    </location>
</feature>
<evidence type="ECO:0000313" key="2">
    <source>
        <dbReference type="EMBL" id="BAM02281.1"/>
    </source>
</evidence>
<keyword evidence="1" id="KW-1133">Transmembrane helix</keyword>